<keyword evidence="1" id="KW-0663">Pyridoxal phosphate</keyword>
<dbReference type="InterPro" id="IPR029066">
    <property type="entry name" value="PLP-binding_barrel"/>
</dbReference>
<dbReference type="AlphaFoldDB" id="A0A381RFC4"/>
<dbReference type="EMBL" id="UINC01001874">
    <property type="protein sequence ID" value="SUZ90191.1"/>
    <property type="molecule type" value="Genomic_DNA"/>
</dbReference>
<accession>A0A381RFC4</accession>
<evidence type="ECO:0000259" key="2">
    <source>
        <dbReference type="Pfam" id="PF01168"/>
    </source>
</evidence>
<reference evidence="3" key="1">
    <citation type="submission" date="2018-05" db="EMBL/GenBank/DDBJ databases">
        <authorList>
            <person name="Lanie J.A."/>
            <person name="Ng W.-L."/>
            <person name="Kazmierczak K.M."/>
            <person name="Andrzejewski T.M."/>
            <person name="Davidsen T.M."/>
            <person name="Wayne K.J."/>
            <person name="Tettelin H."/>
            <person name="Glass J.I."/>
            <person name="Rusch D."/>
            <person name="Podicherti R."/>
            <person name="Tsui H.-C.T."/>
            <person name="Winkler M.E."/>
        </authorList>
    </citation>
    <scope>NUCLEOTIDE SEQUENCE</scope>
</reference>
<dbReference type="InterPro" id="IPR001608">
    <property type="entry name" value="Ala_racemase_N"/>
</dbReference>
<dbReference type="FunFam" id="3.20.20.10:FF:000018">
    <property type="entry name" value="Pyridoxal phosphate homeostasis protein"/>
    <property type="match status" value="1"/>
</dbReference>
<name>A0A381RFC4_9ZZZZ</name>
<dbReference type="Pfam" id="PF01168">
    <property type="entry name" value="Ala_racemase_N"/>
    <property type="match status" value="1"/>
</dbReference>
<dbReference type="GO" id="GO:0030170">
    <property type="term" value="F:pyridoxal phosphate binding"/>
    <property type="evidence" value="ECO:0007669"/>
    <property type="project" value="InterPro"/>
</dbReference>
<dbReference type="PIRSF" id="PIRSF004848">
    <property type="entry name" value="YBL036c_PLPDEIII"/>
    <property type="match status" value="1"/>
</dbReference>
<sequence>MIRLEDRFDEVRDEVRSSLLAAGRSLEDTKILAVSKQQPTTAIKTLFKAGQKDFGENYAQDAIEKMERLKQYNLRWHFIGQVQSNKTRIIAERFQWVHTIDRIKIAARLNRQRPANASPLKVCIQVNQSGYHDKSGVDESKISELAHAIMEMPALKLRGLMTLPPVSSTTEDKALFFERLKIIKQRLVQDGIFLDTLSMGMSADMKVAIAHGSTIVRVGTAIFGPRSRKKI</sequence>
<dbReference type="NCBIfam" id="TIGR00044">
    <property type="entry name" value="YggS family pyridoxal phosphate-dependent enzyme"/>
    <property type="match status" value="1"/>
</dbReference>
<evidence type="ECO:0000313" key="3">
    <source>
        <dbReference type="EMBL" id="SUZ90191.1"/>
    </source>
</evidence>
<feature type="domain" description="Alanine racemase N-terminal" evidence="2">
    <location>
        <begin position="24"/>
        <end position="225"/>
    </location>
</feature>
<gene>
    <name evidence="3" type="ORF">METZ01_LOCUS43045</name>
</gene>
<dbReference type="PROSITE" id="PS01211">
    <property type="entry name" value="UPF0001"/>
    <property type="match status" value="1"/>
</dbReference>
<dbReference type="SUPFAM" id="SSF51419">
    <property type="entry name" value="PLP-binding barrel"/>
    <property type="match status" value="1"/>
</dbReference>
<dbReference type="PANTHER" id="PTHR10146">
    <property type="entry name" value="PROLINE SYNTHETASE CO-TRANSCRIBED BACTERIAL HOMOLOG PROTEIN"/>
    <property type="match status" value="1"/>
</dbReference>
<organism evidence="3">
    <name type="scientific">marine metagenome</name>
    <dbReference type="NCBI Taxonomy" id="408172"/>
    <lineage>
        <taxon>unclassified sequences</taxon>
        <taxon>metagenomes</taxon>
        <taxon>ecological metagenomes</taxon>
    </lineage>
</organism>
<proteinExistence type="inferred from homology"/>
<dbReference type="Gene3D" id="3.20.20.10">
    <property type="entry name" value="Alanine racemase"/>
    <property type="match status" value="1"/>
</dbReference>
<protein>
    <recommendedName>
        <fullName evidence="2">Alanine racemase N-terminal domain-containing protein</fullName>
    </recommendedName>
</protein>
<dbReference type="HAMAP" id="MF_02087">
    <property type="entry name" value="PLP_homeostasis"/>
    <property type="match status" value="1"/>
</dbReference>
<dbReference type="InterPro" id="IPR011078">
    <property type="entry name" value="PyrdxlP_homeostasis"/>
</dbReference>
<evidence type="ECO:0000256" key="1">
    <source>
        <dbReference type="ARBA" id="ARBA00022898"/>
    </source>
</evidence>
<dbReference type="PANTHER" id="PTHR10146:SF14">
    <property type="entry name" value="PYRIDOXAL PHOSPHATE HOMEOSTASIS PROTEIN"/>
    <property type="match status" value="1"/>
</dbReference>